<dbReference type="GO" id="GO:0006631">
    <property type="term" value="P:fatty acid metabolic process"/>
    <property type="evidence" value="ECO:0007669"/>
    <property type="project" value="InterPro"/>
</dbReference>
<gene>
    <name evidence="2" type="ORF">METZ01_LOCUS425942</name>
</gene>
<sequence length="54" mass="5747">MNKIGIIGAGTMGNGIAHVSALSGFDTVLMDINDEFVDSGLNTIRKNLKLQVKK</sequence>
<feature type="non-terminal residue" evidence="2">
    <location>
        <position position="54"/>
    </location>
</feature>
<dbReference type="EMBL" id="UINC01169512">
    <property type="protein sequence ID" value="SVD73088.1"/>
    <property type="molecule type" value="Genomic_DNA"/>
</dbReference>
<dbReference type="Gene3D" id="3.40.50.720">
    <property type="entry name" value="NAD(P)-binding Rossmann-like Domain"/>
    <property type="match status" value="1"/>
</dbReference>
<dbReference type="InterPro" id="IPR036291">
    <property type="entry name" value="NAD(P)-bd_dom_sf"/>
</dbReference>
<name>A0A382XS30_9ZZZZ</name>
<dbReference type="SUPFAM" id="SSF51735">
    <property type="entry name" value="NAD(P)-binding Rossmann-fold domains"/>
    <property type="match status" value="1"/>
</dbReference>
<dbReference type="AlphaFoldDB" id="A0A382XS30"/>
<feature type="domain" description="3-hydroxyacyl-CoA dehydrogenase NAD binding" evidence="1">
    <location>
        <begin position="3"/>
        <end position="54"/>
    </location>
</feature>
<dbReference type="InterPro" id="IPR006176">
    <property type="entry name" value="3-OHacyl-CoA_DH_NAD-bd"/>
</dbReference>
<accession>A0A382XS30</accession>
<proteinExistence type="predicted"/>
<dbReference type="GO" id="GO:0070403">
    <property type="term" value="F:NAD+ binding"/>
    <property type="evidence" value="ECO:0007669"/>
    <property type="project" value="InterPro"/>
</dbReference>
<evidence type="ECO:0000313" key="2">
    <source>
        <dbReference type="EMBL" id="SVD73088.1"/>
    </source>
</evidence>
<organism evidence="2">
    <name type="scientific">marine metagenome</name>
    <dbReference type="NCBI Taxonomy" id="408172"/>
    <lineage>
        <taxon>unclassified sequences</taxon>
        <taxon>metagenomes</taxon>
        <taxon>ecological metagenomes</taxon>
    </lineage>
</organism>
<reference evidence="2" key="1">
    <citation type="submission" date="2018-05" db="EMBL/GenBank/DDBJ databases">
        <authorList>
            <person name="Lanie J.A."/>
            <person name="Ng W.-L."/>
            <person name="Kazmierczak K.M."/>
            <person name="Andrzejewski T.M."/>
            <person name="Davidsen T.M."/>
            <person name="Wayne K.J."/>
            <person name="Tettelin H."/>
            <person name="Glass J.I."/>
            <person name="Rusch D."/>
            <person name="Podicherti R."/>
            <person name="Tsui H.-C.T."/>
            <person name="Winkler M.E."/>
        </authorList>
    </citation>
    <scope>NUCLEOTIDE SEQUENCE</scope>
</reference>
<dbReference type="Pfam" id="PF02737">
    <property type="entry name" value="3HCDH_N"/>
    <property type="match status" value="1"/>
</dbReference>
<evidence type="ECO:0000259" key="1">
    <source>
        <dbReference type="Pfam" id="PF02737"/>
    </source>
</evidence>
<protein>
    <recommendedName>
        <fullName evidence="1">3-hydroxyacyl-CoA dehydrogenase NAD binding domain-containing protein</fullName>
    </recommendedName>
</protein>